<proteinExistence type="predicted"/>
<feature type="signal peptide" evidence="1">
    <location>
        <begin position="1"/>
        <end position="22"/>
    </location>
</feature>
<reference evidence="3" key="2">
    <citation type="journal article" date="2021" name="PeerJ">
        <title>Extensive microbial diversity within the chicken gut microbiome revealed by metagenomics and culture.</title>
        <authorList>
            <person name="Gilroy R."/>
            <person name="Ravi A."/>
            <person name="Getino M."/>
            <person name="Pursley I."/>
            <person name="Horton D.L."/>
            <person name="Alikhan N.F."/>
            <person name="Baker D."/>
            <person name="Gharbi K."/>
            <person name="Hall N."/>
            <person name="Watson M."/>
            <person name="Adriaenssens E.M."/>
            <person name="Foster-Nyarko E."/>
            <person name="Jarju S."/>
            <person name="Secka A."/>
            <person name="Antonio M."/>
            <person name="Oren A."/>
            <person name="Chaudhuri R.R."/>
            <person name="La Ragione R."/>
            <person name="Hildebrand F."/>
            <person name="Pallen M.J."/>
        </authorList>
    </citation>
    <scope>NUCLEOTIDE SEQUENCE</scope>
    <source>
        <strain evidence="3">F1-3629</strain>
    </source>
</reference>
<name>A0A940IF13_9BACT</name>
<evidence type="ECO:0000313" key="3">
    <source>
        <dbReference type="EMBL" id="MBO8453156.1"/>
    </source>
</evidence>
<feature type="domain" description="Type IX secretion system protein PorV" evidence="2">
    <location>
        <begin position="23"/>
        <end position="188"/>
    </location>
</feature>
<dbReference type="Gene3D" id="2.40.160.60">
    <property type="entry name" value="Outer membrane protein transport protein (OMPP1/FadL/TodX)"/>
    <property type="match status" value="2"/>
</dbReference>
<dbReference type="NCBIfam" id="NF033709">
    <property type="entry name" value="PorV_fam"/>
    <property type="match status" value="1"/>
</dbReference>
<dbReference type="Proteomes" id="UP000771749">
    <property type="component" value="Unassembled WGS sequence"/>
</dbReference>
<dbReference type="Pfam" id="PF19572">
    <property type="entry name" value="PorV"/>
    <property type="match status" value="1"/>
</dbReference>
<comment type="caution">
    <text evidence="3">The sequence shown here is derived from an EMBL/GenBank/DDBJ whole genome shotgun (WGS) entry which is preliminary data.</text>
</comment>
<dbReference type="EMBL" id="JADIMJ010000008">
    <property type="protein sequence ID" value="MBO8453156.1"/>
    <property type="molecule type" value="Genomic_DNA"/>
</dbReference>
<dbReference type="SUPFAM" id="SSF56935">
    <property type="entry name" value="Porins"/>
    <property type="match status" value="1"/>
</dbReference>
<sequence>MKLNRIIISAALFMASAILAGAQESATETAALPFLNYSGDTRSLAMGGLTVTGEPGAYAHFNNMAAVPFSENTLSAGVSYGMMQPTGVKGNLFSLGAAWNIKDRFGVTLGVLAQTGEKYDLTNEAGVPDGTFAPKDFRIGAGFSYRIIDGLSVGVGLNYAQSTLAPKSDLYKTTMSTFAADIQVMYRIKGFDISLSASNLGVPVESASGAKFDLPMNAKLAAGWANDFDRHHVAAGVEGGVFFGGPAAGFAGAGAEYMYNDLVAVRAGYHYAGKSNGLASFASVGLGFRFFGVNIDAAYLIGAGDSPMKNSFSVGVGYSF</sequence>
<protein>
    <submittedName>
        <fullName evidence="3">PorV/PorQ family protein</fullName>
    </submittedName>
</protein>
<evidence type="ECO:0000259" key="2">
    <source>
        <dbReference type="Pfam" id="PF19572"/>
    </source>
</evidence>
<gene>
    <name evidence="3" type="ORF">IAC07_00345</name>
</gene>
<accession>A0A940IF13</accession>
<evidence type="ECO:0000313" key="4">
    <source>
        <dbReference type="Proteomes" id="UP000771749"/>
    </source>
</evidence>
<dbReference type="InterPro" id="IPR045741">
    <property type="entry name" value="PorV"/>
</dbReference>
<evidence type="ECO:0000256" key="1">
    <source>
        <dbReference type="SAM" id="SignalP"/>
    </source>
</evidence>
<organism evidence="3 4">
    <name type="scientific">Candidatus Cryptobacteroides gallistercoris</name>
    <dbReference type="NCBI Taxonomy" id="2840765"/>
    <lineage>
        <taxon>Bacteria</taxon>
        <taxon>Pseudomonadati</taxon>
        <taxon>Bacteroidota</taxon>
        <taxon>Bacteroidia</taxon>
        <taxon>Bacteroidales</taxon>
        <taxon>Candidatus Cryptobacteroides</taxon>
    </lineage>
</organism>
<reference evidence="3" key="1">
    <citation type="submission" date="2020-10" db="EMBL/GenBank/DDBJ databases">
        <authorList>
            <person name="Gilroy R."/>
        </authorList>
    </citation>
    <scope>NUCLEOTIDE SEQUENCE</scope>
    <source>
        <strain evidence="3">F1-3629</strain>
    </source>
</reference>
<feature type="chain" id="PRO_5036821674" evidence="1">
    <location>
        <begin position="23"/>
        <end position="320"/>
    </location>
</feature>
<keyword evidence="1" id="KW-0732">Signal</keyword>
<dbReference type="AlphaFoldDB" id="A0A940IF13"/>